<dbReference type="InterPro" id="IPR039859">
    <property type="entry name" value="PFA4/ZDH16/20/ERF2-like"/>
</dbReference>
<proteinExistence type="inferred from homology"/>
<evidence type="ECO:0000256" key="2">
    <source>
        <dbReference type="ARBA" id="ARBA00022679"/>
    </source>
</evidence>
<dbReference type="GO" id="GO:0016020">
    <property type="term" value="C:membrane"/>
    <property type="evidence" value="ECO:0007669"/>
    <property type="project" value="UniProtKB-SubCell"/>
</dbReference>
<feature type="compositionally biased region" description="Basic and acidic residues" evidence="12">
    <location>
        <begin position="110"/>
        <end position="125"/>
    </location>
</feature>
<evidence type="ECO:0000256" key="5">
    <source>
        <dbReference type="ARBA" id="ARBA00023136"/>
    </source>
</evidence>
<evidence type="ECO:0000256" key="3">
    <source>
        <dbReference type="ARBA" id="ARBA00022692"/>
    </source>
</evidence>
<feature type="transmembrane region" description="Helical" evidence="11">
    <location>
        <begin position="384"/>
        <end position="410"/>
    </location>
</feature>
<feature type="region of interest" description="Disordered" evidence="12">
    <location>
        <begin position="241"/>
        <end position="269"/>
    </location>
</feature>
<feature type="compositionally biased region" description="Basic and acidic residues" evidence="12">
    <location>
        <begin position="241"/>
        <end position="254"/>
    </location>
</feature>
<feature type="transmembrane region" description="Helical" evidence="11">
    <location>
        <begin position="59"/>
        <end position="77"/>
    </location>
</feature>
<evidence type="ECO:0000256" key="1">
    <source>
        <dbReference type="ARBA" id="ARBA00004141"/>
    </source>
</evidence>
<dbReference type="PANTHER" id="PTHR22883">
    <property type="entry name" value="ZINC FINGER DHHC DOMAIN CONTAINING PROTEIN"/>
    <property type="match status" value="1"/>
</dbReference>
<dbReference type="AlphaFoldDB" id="A0A854QKX3"/>
<dbReference type="GO" id="GO:0019706">
    <property type="term" value="F:protein-cysteine S-palmitoyltransferase activity"/>
    <property type="evidence" value="ECO:0007669"/>
    <property type="project" value="UniProtKB-EC"/>
</dbReference>
<dbReference type="EMBL" id="AMKT01000038">
    <property type="protein sequence ID" value="OXG22797.1"/>
    <property type="molecule type" value="Genomic_DNA"/>
</dbReference>
<keyword evidence="6" id="KW-0564">Palmitate</keyword>
<comment type="domain">
    <text evidence="11">The DHHC domain is required for palmitoyltransferase activity.</text>
</comment>
<evidence type="ECO:0000256" key="10">
    <source>
        <dbReference type="ARBA" id="ARBA00048048"/>
    </source>
</evidence>
<evidence type="ECO:0000256" key="12">
    <source>
        <dbReference type="SAM" id="MobiDB-lite"/>
    </source>
</evidence>
<dbReference type="GO" id="GO:0005783">
    <property type="term" value="C:endoplasmic reticulum"/>
    <property type="evidence" value="ECO:0007669"/>
    <property type="project" value="TreeGrafter"/>
</dbReference>
<comment type="caution">
    <text evidence="14">The sequence shown here is derived from an EMBL/GenBank/DDBJ whole genome shotgun (WGS) entry which is preliminary data.</text>
</comment>
<dbReference type="EC" id="2.3.1.225" evidence="11"/>
<dbReference type="GO" id="GO:0006612">
    <property type="term" value="P:protein targeting to membrane"/>
    <property type="evidence" value="ECO:0007669"/>
    <property type="project" value="TreeGrafter"/>
</dbReference>
<evidence type="ECO:0000256" key="6">
    <source>
        <dbReference type="ARBA" id="ARBA00023139"/>
    </source>
</evidence>
<accession>A0A854QKX3</accession>
<dbReference type="OrthoDB" id="9909019at2759"/>
<evidence type="ECO:0000313" key="15">
    <source>
        <dbReference type="Proteomes" id="UP000199727"/>
    </source>
</evidence>
<gene>
    <name evidence="14" type="ORF">C361_02926</name>
</gene>
<protein>
    <recommendedName>
        <fullName evidence="11">Palmitoyltransferase</fullName>
        <ecNumber evidence="11">2.3.1.225</ecNumber>
    </recommendedName>
</protein>
<dbReference type="InterPro" id="IPR001594">
    <property type="entry name" value="Palmitoyltrfase_DHHC"/>
</dbReference>
<dbReference type="Pfam" id="PF01529">
    <property type="entry name" value="DHHC"/>
    <property type="match status" value="1"/>
</dbReference>
<feature type="compositionally biased region" description="Low complexity" evidence="12">
    <location>
        <begin position="166"/>
        <end position="177"/>
    </location>
</feature>
<sequence length="652" mass="73071">MAGRHRGKSSKVGHFFGRIPLYFSYLILASGWLLFMLFVNLGEVLIKRREIGRFLEQVITFNTLFFLTVLSLITTSLRSPGSPDQTLASALSAPGFSLVRQRQGRKQHPSKNDHLSVHPAIEKSKPQSNIKIKPPPSLKFLRNPQWVSSRLHKDRPSPLPLFKNQPYPSVPSTPDSPSTDDSDSCESDETGWIDLDSESESESDYSPFPLSPSPRNNDRDDDVDNDGDEGEHVRLLIVEKGHAQTHDNMSEKADSSTSTSMPRTDTSITATGKTQSRWCKQCNAWKPDRTHHCRHCHRCVLKILVIVDHHCPWVGTCVGYRNYKPFLLFITYGTLLAIYITFETGYEVYLYLFYHLDHSASSHQNNLSSPSSPPVPISLQLGPAVSMMLLAMGIFITLPVGGLACFHWWLASENMTTLESITHSYPTSLLSSLPPSHDTSPSSPSPSASKLPYKQRQSLSRKAQAINVYDLGWRRNLKQVFFASHSNHRARGPDHPGDGRRCEDANKRMTIGMILGAMWPTNIGYDQSHPLAGHVFPYDPCALERLKTLTEKLRSSTLTFDDKDACDACDRGDNGESASDVGSGCESEQGEDDVYQDEENAIGFGGKNKRYTVMDEKLTMPRPDKVDINKCSKETSVVPRKNRERGVNWFQV</sequence>
<feature type="compositionally biased region" description="Acidic residues" evidence="12">
    <location>
        <begin position="178"/>
        <end position="203"/>
    </location>
</feature>
<keyword evidence="2 11" id="KW-0808">Transferase</keyword>
<evidence type="ECO:0000313" key="14">
    <source>
        <dbReference type="EMBL" id="OXG22797.1"/>
    </source>
</evidence>
<dbReference type="PROSITE" id="PS50216">
    <property type="entry name" value="DHHC"/>
    <property type="match status" value="1"/>
</dbReference>
<feature type="compositionally biased region" description="Low complexity" evidence="12">
    <location>
        <begin position="432"/>
        <end position="452"/>
    </location>
</feature>
<reference evidence="14 15" key="1">
    <citation type="submission" date="2017-06" db="EMBL/GenBank/DDBJ databases">
        <title>Global population genomics of the pathogenic fungus Cryptococcus neoformans var. grubii.</title>
        <authorList>
            <person name="Cuomo C."/>
            <person name="Litvintseva A."/>
            <person name="Chen Y."/>
            <person name="Young S."/>
            <person name="Zeng Q."/>
            <person name="Chapman S."/>
            <person name="Gujja S."/>
            <person name="Saif S."/>
            <person name="Birren B."/>
        </authorList>
    </citation>
    <scope>NUCLEOTIDE SEQUENCE [LARGE SCALE GENOMIC DNA]</scope>
    <source>
        <strain evidence="14 15">Tu259-1</strain>
    </source>
</reference>
<keyword evidence="4 11" id="KW-1133">Transmembrane helix</keyword>
<dbReference type="GO" id="GO:0005794">
    <property type="term" value="C:Golgi apparatus"/>
    <property type="evidence" value="ECO:0007669"/>
    <property type="project" value="TreeGrafter"/>
</dbReference>
<keyword evidence="8 11" id="KW-0012">Acyltransferase</keyword>
<comment type="catalytic activity">
    <reaction evidence="10 11">
        <text>L-cysteinyl-[protein] + hexadecanoyl-CoA = S-hexadecanoyl-L-cysteinyl-[protein] + CoA</text>
        <dbReference type="Rhea" id="RHEA:36683"/>
        <dbReference type="Rhea" id="RHEA-COMP:10131"/>
        <dbReference type="Rhea" id="RHEA-COMP:11032"/>
        <dbReference type="ChEBI" id="CHEBI:29950"/>
        <dbReference type="ChEBI" id="CHEBI:57287"/>
        <dbReference type="ChEBI" id="CHEBI:57379"/>
        <dbReference type="ChEBI" id="CHEBI:74151"/>
        <dbReference type="EC" id="2.3.1.225"/>
    </reaction>
</comment>
<keyword evidence="7" id="KW-0449">Lipoprotein</keyword>
<feature type="region of interest" description="Disordered" evidence="12">
    <location>
        <begin position="432"/>
        <end position="458"/>
    </location>
</feature>
<comment type="similarity">
    <text evidence="9">Belongs to the DHHC palmitoyltransferase family. PFA5 subfamily.</text>
</comment>
<organism evidence="14 15">
    <name type="scientific">Cryptococcus neoformans Tu259-1</name>
    <dbReference type="NCBI Taxonomy" id="1230072"/>
    <lineage>
        <taxon>Eukaryota</taxon>
        <taxon>Fungi</taxon>
        <taxon>Dikarya</taxon>
        <taxon>Basidiomycota</taxon>
        <taxon>Agaricomycotina</taxon>
        <taxon>Tremellomycetes</taxon>
        <taxon>Tremellales</taxon>
        <taxon>Cryptococcaceae</taxon>
        <taxon>Cryptococcus</taxon>
        <taxon>Cryptococcus neoformans species complex</taxon>
    </lineage>
</organism>
<feature type="transmembrane region" description="Helical" evidence="11">
    <location>
        <begin position="21"/>
        <end position="39"/>
    </location>
</feature>
<evidence type="ECO:0000256" key="9">
    <source>
        <dbReference type="ARBA" id="ARBA00038298"/>
    </source>
</evidence>
<comment type="subcellular location">
    <subcellularLocation>
        <location evidence="1">Membrane</location>
        <topology evidence="1">Multi-pass membrane protein</topology>
    </subcellularLocation>
</comment>
<feature type="compositionally biased region" description="Acidic residues" evidence="12">
    <location>
        <begin position="219"/>
        <end position="228"/>
    </location>
</feature>
<keyword evidence="3 11" id="KW-0812">Transmembrane</keyword>
<evidence type="ECO:0000259" key="13">
    <source>
        <dbReference type="Pfam" id="PF01529"/>
    </source>
</evidence>
<feature type="domain" description="Palmitoyltransferase DHHC" evidence="13">
    <location>
        <begin position="274"/>
        <end position="422"/>
    </location>
</feature>
<evidence type="ECO:0000256" key="11">
    <source>
        <dbReference type="RuleBase" id="RU079119"/>
    </source>
</evidence>
<feature type="region of interest" description="Disordered" evidence="12">
    <location>
        <begin position="99"/>
        <end position="228"/>
    </location>
</feature>
<feature type="region of interest" description="Disordered" evidence="12">
    <location>
        <begin position="572"/>
        <end position="593"/>
    </location>
</feature>
<evidence type="ECO:0000256" key="4">
    <source>
        <dbReference type="ARBA" id="ARBA00022989"/>
    </source>
</evidence>
<dbReference type="PANTHER" id="PTHR22883:SF23">
    <property type="entry name" value="PALMITOYLTRANSFERASE ZDHHC6"/>
    <property type="match status" value="1"/>
</dbReference>
<evidence type="ECO:0000256" key="8">
    <source>
        <dbReference type="ARBA" id="ARBA00023315"/>
    </source>
</evidence>
<keyword evidence="5 11" id="KW-0472">Membrane</keyword>
<evidence type="ECO:0000256" key="7">
    <source>
        <dbReference type="ARBA" id="ARBA00023288"/>
    </source>
</evidence>
<name>A0A854QKX3_CRYNE</name>
<dbReference type="Proteomes" id="UP000199727">
    <property type="component" value="Unassembled WGS sequence"/>
</dbReference>
<feature type="transmembrane region" description="Helical" evidence="11">
    <location>
        <begin position="326"/>
        <end position="342"/>
    </location>
</feature>
<feature type="compositionally biased region" description="Polar residues" evidence="12">
    <location>
        <begin position="255"/>
        <end position="269"/>
    </location>
</feature>